<dbReference type="SUPFAM" id="SSF48264">
    <property type="entry name" value="Cytochrome P450"/>
    <property type="match status" value="1"/>
</dbReference>
<dbReference type="AlphaFoldDB" id="A0AAD7A960"/>
<dbReference type="Pfam" id="PF00067">
    <property type="entry name" value="p450"/>
    <property type="match status" value="1"/>
</dbReference>
<feature type="binding site" description="axial binding residue" evidence="13">
    <location>
        <position position="281"/>
    </location>
    <ligand>
        <name>heme</name>
        <dbReference type="ChEBI" id="CHEBI:30413"/>
    </ligand>
    <ligandPart>
        <name>Fe</name>
        <dbReference type="ChEBI" id="CHEBI:18248"/>
    </ligandPart>
</feature>
<dbReference type="GO" id="GO:0016705">
    <property type="term" value="F:oxidoreductase activity, acting on paired donors, with incorporation or reduction of molecular oxygen"/>
    <property type="evidence" value="ECO:0007669"/>
    <property type="project" value="InterPro"/>
</dbReference>
<dbReference type="InterPro" id="IPR001128">
    <property type="entry name" value="Cyt_P450"/>
</dbReference>
<proteinExistence type="inferred from homology"/>
<keyword evidence="12" id="KW-0472">Membrane</keyword>
<dbReference type="PRINTS" id="PR00385">
    <property type="entry name" value="P450"/>
</dbReference>
<protein>
    <submittedName>
        <fullName evidence="14">Cytochrome P450</fullName>
    </submittedName>
</protein>
<keyword evidence="7 13" id="KW-0479">Metal-binding</keyword>
<keyword evidence="6" id="KW-0812">Transmembrane</keyword>
<evidence type="ECO:0000256" key="11">
    <source>
        <dbReference type="ARBA" id="ARBA00023033"/>
    </source>
</evidence>
<keyword evidence="11" id="KW-0503">Monooxygenase</keyword>
<evidence type="ECO:0000256" key="5">
    <source>
        <dbReference type="ARBA" id="ARBA00022617"/>
    </source>
</evidence>
<keyword evidence="5 13" id="KW-0349">Heme</keyword>
<dbReference type="PANTHER" id="PTHR24305">
    <property type="entry name" value="CYTOCHROME P450"/>
    <property type="match status" value="1"/>
</dbReference>
<evidence type="ECO:0000256" key="1">
    <source>
        <dbReference type="ARBA" id="ARBA00001971"/>
    </source>
</evidence>
<evidence type="ECO:0000313" key="14">
    <source>
        <dbReference type="EMBL" id="KAJ7352448.1"/>
    </source>
</evidence>
<keyword evidence="9" id="KW-0560">Oxidoreductase</keyword>
<dbReference type="GO" id="GO:0005506">
    <property type="term" value="F:iron ion binding"/>
    <property type="evidence" value="ECO:0007669"/>
    <property type="project" value="InterPro"/>
</dbReference>
<evidence type="ECO:0000256" key="8">
    <source>
        <dbReference type="ARBA" id="ARBA00022989"/>
    </source>
</evidence>
<dbReference type="EMBL" id="JARIHO010000012">
    <property type="protein sequence ID" value="KAJ7352448.1"/>
    <property type="molecule type" value="Genomic_DNA"/>
</dbReference>
<dbReference type="InterPro" id="IPR002403">
    <property type="entry name" value="Cyt_P450_E_grp-IV"/>
</dbReference>
<keyword evidence="15" id="KW-1185">Reference proteome</keyword>
<dbReference type="GO" id="GO:0016020">
    <property type="term" value="C:membrane"/>
    <property type="evidence" value="ECO:0007669"/>
    <property type="project" value="UniProtKB-SubCell"/>
</dbReference>
<dbReference type="Gene3D" id="1.10.630.10">
    <property type="entry name" value="Cytochrome P450"/>
    <property type="match status" value="1"/>
</dbReference>
<comment type="cofactor">
    <cofactor evidence="1 13">
        <name>heme</name>
        <dbReference type="ChEBI" id="CHEBI:30413"/>
    </cofactor>
</comment>
<dbReference type="PRINTS" id="PR00465">
    <property type="entry name" value="EP450IV"/>
</dbReference>
<dbReference type="PANTHER" id="PTHR24305:SF166">
    <property type="entry name" value="CYTOCHROME P450 12A4, MITOCHONDRIAL-RELATED"/>
    <property type="match status" value="1"/>
</dbReference>
<comment type="similarity">
    <text evidence="4">Belongs to the cytochrome P450 family.</text>
</comment>
<dbReference type="InterPro" id="IPR050121">
    <property type="entry name" value="Cytochrome_P450_monoxygenase"/>
</dbReference>
<accession>A0AAD7A960</accession>
<name>A0AAD7A960_9AGAR</name>
<dbReference type="GO" id="GO:0004497">
    <property type="term" value="F:monooxygenase activity"/>
    <property type="evidence" value="ECO:0007669"/>
    <property type="project" value="UniProtKB-KW"/>
</dbReference>
<evidence type="ECO:0000256" key="7">
    <source>
        <dbReference type="ARBA" id="ARBA00022723"/>
    </source>
</evidence>
<evidence type="ECO:0000256" key="3">
    <source>
        <dbReference type="ARBA" id="ARBA00004721"/>
    </source>
</evidence>
<evidence type="ECO:0000256" key="6">
    <source>
        <dbReference type="ARBA" id="ARBA00022692"/>
    </source>
</evidence>
<evidence type="ECO:0000256" key="13">
    <source>
        <dbReference type="PIRSR" id="PIRSR602403-1"/>
    </source>
</evidence>
<sequence>MFQSSLPQLGRQTERAKRRVYPDLPFAHVPERQYLPGCAGMVPILRLVPLPGSRVFHQARTKMFSVGHELVEQSKLAAAKETAGEPFSGRRDLLSLLLKANLSADIPERQRLSDEEVIGQIPTFLLAGHETTSSAIAWALHSLSLNQEAQTKLREEVLAVSSDSPTMEELNSLIWLECVVRENMRLHAPVVFTTRMAMHDDVLPLGKPYIDQNGRMHDSLPIRKGQIVHIPILAVNTDREIWGPDAEEFKPERWENVPKAANNVPGMWANLLTFFAGLHNCIGFRFSLAEQKALLFVLIRALWKCDLSHTSPSSPVPVPLSNQIFQHTVIKFRIITLPPTYRQCDELNRSSGISGYAGD</sequence>
<evidence type="ECO:0000256" key="10">
    <source>
        <dbReference type="ARBA" id="ARBA00023004"/>
    </source>
</evidence>
<evidence type="ECO:0000313" key="15">
    <source>
        <dbReference type="Proteomes" id="UP001218218"/>
    </source>
</evidence>
<evidence type="ECO:0000256" key="9">
    <source>
        <dbReference type="ARBA" id="ARBA00023002"/>
    </source>
</evidence>
<comment type="caution">
    <text evidence="14">The sequence shown here is derived from an EMBL/GenBank/DDBJ whole genome shotgun (WGS) entry which is preliminary data.</text>
</comment>
<gene>
    <name evidence="14" type="ORF">DFH08DRAFT_87713</name>
</gene>
<evidence type="ECO:0000256" key="2">
    <source>
        <dbReference type="ARBA" id="ARBA00004370"/>
    </source>
</evidence>
<keyword evidence="8" id="KW-1133">Transmembrane helix</keyword>
<comment type="subcellular location">
    <subcellularLocation>
        <location evidence="2">Membrane</location>
    </subcellularLocation>
</comment>
<dbReference type="InterPro" id="IPR036396">
    <property type="entry name" value="Cyt_P450_sf"/>
</dbReference>
<reference evidence="14" key="1">
    <citation type="submission" date="2023-03" db="EMBL/GenBank/DDBJ databases">
        <title>Massive genome expansion in bonnet fungi (Mycena s.s.) driven by repeated elements and novel gene families across ecological guilds.</title>
        <authorList>
            <consortium name="Lawrence Berkeley National Laboratory"/>
            <person name="Harder C.B."/>
            <person name="Miyauchi S."/>
            <person name="Viragh M."/>
            <person name="Kuo A."/>
            <person name="Thoen E."/>
            <person name="Andreopoulos B."/>
            <person name="Lu D."/>
            <person name="Skrede I."/>
            <person name="Drula E."/>
            <person name="Henrissat B."/>
            <person name="Morin E."/>
            <person name="Kohler A."/>
            <person name="Barry K."/>
            <person name="LaButti K."/>
            <person name="Morin E."/>
            <person name="Salamov A."/>
            <person name="Lipzen A."/>
            <person name="Mereny Z."/>
            <person name="Hegedus B."/>
            <person name="Baldrian P."/>
            <person name="Stursova M."/>
            <person name="Weitz H."/>
            <person name="Taylor A."/>
            <person name="Grigoriev I.V."/>
            <person name="Nagy L.G."/>
            <person name="Martin F."/>
            <person name="Kauserud H."/>
        </authorList>
    </citation>
    <scope>NUCLEOTIDE SEQUENCE</scope>
    <source>
        <strain evidence="14">CBHHK002</strain>
    </source>
</reference>
<dbReference type="GO" id="GO:0020037">
    <property type="term" value="F:heme binding"/>
    <property type="evidence" value="ECO:0007669"/>
    <property type="project" value="InterPro"/>
</dbReference>
<comment type="pathway">
    <text evidence="3">Secondary metabolite biosynthesis; terpenoid biosynthesis.</text>
</comment>
<evidence type="ECO:0000256" key="12">
    <source>
        <dbReference type="ARBA" id="ARBA00023136"/>
    </source>
</evidence>
<evidence type="ECO:0000256" key="4">
    <source>
        <dbReference type="ARBA" id="ARBA00010617"/>
    </source>
</evidence>
<dbReference type="Proteomes" id="UP001218218">
    <property type="component" value="Unassembled WGS sequence"/>
</dbReference>
<organism evidence="14 15">
    <name type="scientific">Mycena albidolilacea</name>
    <dbReference type="NCBI Taxonomy" id="1033008"/>
    <lineage>
        <taxon>Eukaryota</taxon>
        <taxon>Fungi</taxon>
        <taxon>Dikarya</taxon>
        <taxon>Basidiomycota</taxon>
        <taxon>Agaricomycotina</taxon>
        <taxon>Agaricomycetes</taxon>
        <taxon>Agaricomycetidae</taxon>
        <taxon>Agaricales</taxon>
        <taxon>Marasmiineae</taxon>
        <taxon>Mycenaceae</taxon>
        <taxon>Mycena</taxon>
    </lineage>
</organism>
<keyword evidence="10 13" id="KW-0408">Iron</keyword>